<evidence type="ECO:0000256" key="1">
    <source>
        <dbReference type="SAM" id="MobiDB-lite"/>
    </source>
</evidence>
<dbReference type="Gramene" id="OBART11G00010.1">
    <property type="protein sequence ID" value="OBART11G00010.1"/>
    <property type="gene ID" value="OBART11G00010"/>
</dbReference>
<dbReference type="HOGENOM" id="CLU_1605324_0_0_1"/>
<dbReference type="AlphaFoldDB" id="A0A0D3HH30"/>
<proteinExistence type="predicted"/>
<reference evidence="2" key="1">
    <citation type="journal article" date="2009" name="Rice">
        <title>De Novo Next Generation Sequencing of Plant Genomes.</title>
        <authorList>
            <person name="Rounsley S."/>
            <person name="Marri P.R."/>
            <person name="Yu Y."/>
            <person name="He R."/>
            <person name="Sisneros N."/>
            <person name="Goicoechea J.L."/>
            <person name="Lee S.J."/>
            <person name="Angelova A."/>
            <person name="Kudrna D."/>
            <person name="Luo M."/>
            <person name="Affourtit J."/>
            <person name="Desany B."/>
            <person name="Knight J."/>
            <person name="Niazi F."/>
            <person name="Egholm M."/>
            <person name="Wing R.A."/>
        </authorList>
    </citation>
    <scope>NUCLEOTIDE SEQUENCE [LARGE SCALE GENOMIC DNA]</scope>
    <source>
        <strain evidence="2">cv. IRGC 105608</strain>
    </source>
</reference>
<reference evidence="2" key="2">
    <citation type="submission" date="2015-03" db="UniProtKB">
        <authorList>
            <consortium name="EnsemblPlants"/>
        </authorList>
    </citation>
    <scope>IDENTIFICATION</scope>
</reference>
<dbReference type="Proteomes" id="UP000026960">
    <property type="component" value="Chromosome 11"/>
</dbReference>
<dbReference type="PaxDb" id="65489-OBART11G00010.1"/>
<sequence length="178" mass="19331">MPRERPKHSPAVGPGRHEHDPRGEMQPNRGGRRWPDLPDVAPHYCRLQFPPPHAPPPAASPPAPWLRWSMVRRVPHGSTKKRWYLSSVKGLPCISLPRNLGATNQDKCDFCHRDIDQFSSSVDAKEAGGGGGEGKGGVEGEGDACVVSARVEGGGGNGYVRIISKETTLRVITSMMPE</sequence>
<organism evidence="2">
    <name type="scientific">Oryza barthii</name>
    <dbReference type="NCBI Taxonomy" id="65489"/>
    <lineage>
        <taxon>Eukaryota</taxon>
        <taxon>Viridiplantae</taxon>
        <taxon>Streptophyta</taxon>
        <taxon>Embryophyta</taxon>
        <taxon>Tracheophyta</taxon>
        <taxon>Spermatophyta</taxon>
        <taxon>Magnoliopsida</taxon>
        <taxon>Liliopsida</taxon>
        <taxon>Poales</taxon>
        <taxon>Poaceae</taxon>
        <taxon>BOP clade</taxon>
        <taxon>Oryzoideae</taxon>
        <taxon>Oryzeae</taxon>
        <taxon>Oryzinae</taxon>
        <taxon>Oryza</taxon>
    </lineage>
</organism>
<name>A0A0D3HH30_9ORYZ</name>
<feature type="region of interest" description="Disordered" evidence="1">
    <location>
        <begin position="1"/>
        <end position="39"/>
    </location>
</feature>
<evidence type="ECO:0000313" key="2">
    <source>
        <dbReference type="EnsemblPlants" id="OBART11G00010.1"/>
    </source>
</evidence>
<evidence type="ECO:0000313" key="3">
    <source>
        <dbReference type="Proteomes" id="UP000026960"/>
    </source>
</evidence>
<dbReference type="EnsemblPlants" id="OBART11G00010.1">
    <property type="protein sequence ID" value="OBART11G00010.1"/>
    <property type="gene ID" value="OBART11G00010"/>
</dbReference>
<protein>
    <submittedName>
        <fullName evidence="2">Uncharacterized protein</fullName>
    </submittedName>
</protein>
<keyword evidence="3" id="KW-1185">Reference proteome</keyword>
<accession>A0A0D3HH30</accession>
<dbReference type="STRING" id="65489.A0A0D3HH30"/>